<evidence type="ECO:0000256" key="1">
    <source>
        <dbReference type="SAM" id="MobiDB-lite"/>
    </source>
</evidence>
<dbReference type="EMBL" id="CADCVH010000087">
    <property type="protein sequence ID" value="CAA9463291.1"/>
    <property type="molecule type" value="Genomic_DNA"/>
</dbReference>
<feature type="compositionally biased region" description="Polar residues" evidence="1">
    <location>
        <begin position="37"/>
        <end position="49"/>
    </location>
</feature>
<protein>
    <submittedName>
        <fullName evidence="2">Uncharacterized protein</fullName>
    </submittedName>
</protein>
<feature type="region of interest" description="Disordered" evidence="1">
    <location>
        <begin position="1"/>
        <end position="49"/>
    </location>
</feature>
<dbReference type="AlphaFoldDB" id="A0A6J4R3N8"/>
<name>A0A6J4R3N8_9ACTN</name>
<accession>A0A6J4R3N8</accession>
<proteinExistence type="predicted"/>
<gene>
    <name evidence="2" type="ORF">AVDCRST_MAG02-2747</name>
</gene>
<evidence type="ECO:0000313" key="2">
    <source>
        <dbReference type="EMBL" id="CAA9463291.1"/>
    </source>
</evidence>
<sequence>MSATAISAKNFFIATYPPPSLGLPDESTGTWGPRPPQTAQNAPSTRSGE</sequence>
<organism evidence="2">
    <name type="scientific">uncultured Rubrobacteraceae bacterium</name>
    <dbReference type="NCBI Taxonomy" id="349277"/>
    <lineage>
        <taxon>Bacteria</taxon>
        <taxon>Bacillati</taxon>
        <taxon>Actinomycetota</taxon>
        <taxon>Rubrobacteria</taxon>
        <taxon>Rubrobacterales</taxon>
        <taxon>Rubrobacteraceae</taxon>
        <taxon>environmental samples</taxon>
    </lineage>
</organism>
<reference evidence="2" key="1">
    <citation type="submission" date="2020-02" db="EMBL/GenBank/DDBJ databases">
        <authorList>
            <person name="Meier V. D."/>
        </authorList>
    </citation>
    <scope>NUCLEOTIDE SEQUENCE</scope>
    <source>
        <strain evidence="2">AVDCRST_MAG02</strain>
    </source>
</reference>